<evidence type="ECO:0000313" key="6">
    <source>
        <dbReference type="Proteomes" id="UP000605784"/>
    </source>
</evidence>
<keyword evidence="2" id="KW-0663">Pyridoxal phosphate</keyword>
<dbReference type="InterPro" id="IPR036052">
    <property type="entry name" value="TrpB-like_PALP_sf"/>
</dbReference>
<organism evidence="5 6">
    <name type="scientific">Haloarcula pellucida</name>
    <dbReference type="NCBI Taxonomy" id="1427151"/>
    <lineage>
        <taxon>Archaea</taxon>
        <taxon>Methanobacteriati</taxon>
        <taxon>Methanobacteriota</taxon>
        <taxon>Stenosarchaea group</taxon>
        <taxon>Halobacteria</taxon>
        <taxon>Halobacteriales</taxon>
        <taxon>Haloarculaceae</taxon>
        <taxon>Haloarcula</taxon>
    </lineage>
</organism>
<evidence type="ECO:0000256" key="1">
    <source>
        <dbReference type="ARBA" id="ARBA00001933"/>
    </source>
</evidence>
<keyword evidence="3" id="KW-0456">Lyase</keyword>
<dbReference type="GO" id="GO:0003941">
    <property type="term" value="F:L-serine ammonia-lyase activity"/>
    <property type="evidence" value="ECO:0007669"/>
    <property type="project" value="TreeGrafter"/>
</dbReference>
<name>A0A830GM98_9EURY</name>
<reference evidence="5" key="2">
    <citation type="submission" date="2020-09" db="EMBL/GenBank/DDBJ databases">
        <authorList>
            <person name="Sun Q."/>
            <person name="Ohkuma M."/>
        </authorList>
    </citation>
    <scope>NUCLEOTIDE SEQUENCE</scope>
    <source>
        <strain evidence="5">JCM 17820</strain>
    </source>
</reference>
<gene>
    <name evidence="5" type="ORF">GCM10009030_28070</name>
</gene>
<keyword evidence="6" id="KW-1185">Reference proteome</keyword>
<proteinExistence type="predicted"/>
<evidence type="ECO:0000256" key="3">
    <source>
        <dbReference type="ARBA" id="ARBA00023239"/>
    </source>
</evidence>
<dbReference type="PANTHER" id="PTHR48078">
    <property type="entry name" value="THREONINE DEHYDRATASE, MITOCHONDRIAL-RELATED"/>
    <property type="match status" value="1"/>
</dbReference>
<dbReference type="Pfam" id="PF00291">
    <property type="entry name" value="PALP"/>
    <property type="match status" value="1"/>
</dbReference>
<dbReference type="RefSeq" id="WP_188999045.1">
    <property type="nucleotide sequence ID" value="NZ_BMOU01000004.1"/>
</dbReference>
<dbReference type="Proteomes" id="UP000605784">
    <property type="component" value="Unassembled WGS sequence"/>
</dbReference>
<protein>
    <submittedName>
        <fullName evidence="5">Threonine synthase</fullName>
    </submittedName>
</protein>
<feature type="domain" description="Tryptophan synthase beta chain-like PALP" evidence="4">
    <location>
        <begin position="65"/>
        <end position="364"/>
    </location>
</feature>
<dbReference type="AlphaFoldDB" id="A0A830GM98"/>
<evidence type="ECO:0000313" key="5">
    <source>
        <dbReference type="EMBL" id="GGN98072.1"/>
    </source>
</evidence>
<comment type="cofactor">
    <cofactor evidence="1">
        <name>pyridoxal 5'-phosphate</name>
        <dbReference type="ChEBI" id="CHEBI:597326"/>
    </cofactor>
</comment>
<dbReference type="GO" id="GO:0004794">
    <property type="term" value="F:threonine deaminase activity"/>
    <property type="evidence" value="ECO:0007669"/>
    <property type="project" value="TreeGrafter"/>
</dbReference>
<dbReference type="GO" id="GO:0006565">
    <property type="term" value="P:L-serine catabolic process"/>
    <property type="evidence" value="ECO:0007669"/>
    <property type="project" value="TreeGrafter"/>
</dbReference>
<dbReference type="Gene3D" id="3.40.50.1100">
    <property type="match status" value="2"/>
</dbReference>
<dbReference type="CDD" id="cd01563">
    <property type="entry name" value="Thr-synth_1"/>
    <property type="match status" value="1"/>
</dbReference>
<evidence type="ECO:0000259" key="4">
    <source>
        <dbReference type="Pfam" id="PF00291"/>
    </source>
</evidence>
<evidence type="ECO:0000256" key="2">
    <source>
        <dbReference type="ARBA" id="ARBA00022898"/>
    </source>
</evidence>
<dbReference type="InterPro" id="IPR001926">
    <property type="entry name" value="TrpB-like_PALP"/>
</dbReference>
<dbReference type="InterPro" id="IPR050147">
    <property type="entry name" value="Ser/Thr_Dehydratase"/>
</dbReference>
<dbReference type="GO" id="GO:0009097">
    <property type="term" value="P:isoleucine biosynthetic process"/>
    <property type="evidence" value="ECO:0007669"/>
    <property type="project" value="TreeGrafter"/>
</dbReference>
<sequence>MDVPLSCYACGTTAALADGARCDCGEPYWVQTDPSTFEWPDTSERSLWRYRALLPDVTPAGLAAGAGGTPLVRAPRLDDDVGATVHVKYEGANPTGTFKDRGSAVGVAAGAAAGDDAVGTVSHGNMARSMAAHAASAGLDCLVLVPADIPVERLALLARYDPTILRVEGDYGRLYRESLRVGSEAGVRFVNSDTPLRVAGQGTTALEIAESFAPDVPDAVVLPVSSGGHASGVWKAFRDLSAADLVDRVPRLYFVQTSACAPIAEAWARRDDVVTPVEAGETVAYSIANADPPSGNRVLAAASETDGGVLAVDDDAILDARRALASSAGLFVESACATVLAGARRLHDRGDLVADDDVVLVATGTGFTERDLDAPGVDAETVPLSALDETVARII</sequence>
<dbReference type="GO" id="GO:0006567">
    <property type="term" value="P:L-threonine catabolic process"/>
    <property type="evidence" value="ECO:0007669"/>
    <property type="project" value="TreeGrafter"/>
</dbReference>
<comment type="caution">
    <text evidence="5">The sequence shown here is derived from an EMBL/GenBank/DDBJ whole genome shotgun (WGS) entry which is preliminary data.</text>
</comment>
<dbReference type="EMBL" id="BMOU01000004">
    <property type="protein sequence ID" value="GGN98072.1"/>
    <property type="molecule type" value="Genomic_DNA"/>
</dbReference>
<accession>A0A830GM98</accession>
<dbReference type="SUPFAM" id="SSF53686">
    <property type="entry name" value="Tryptophan synthase beta subunit-like PLP-dependent enzymes"/>
    <property type="match status" value="1"/>
</dbReference>
<dbReference type="PANTHER" id="PTHR48078:SF6">
    <property type="entry name" value="L-THREONINE DEHYDRATASE CATABOLIC TDCB"/>
    <property type="match status" value="1"/>
</dbReference>
<reference evidence="5" key="1">
    <citation type="journal article" date="2014" name="Int. J. Syst. Evol. Microbiol.">
        <title>Complete genome sequence of Corynebacterium casei LMG S-19264T (=DSM 44701T), isolated from a smear-ripened cheese.</title>
        <authorList>
            <consortium name="US DOE Joint Genome Institute (JGI-PGF)"/>
            <person name="Walter F."/>
            <person name="Albersmeier A."/>
            <person name="Kalinowski J."/>
            <person name="Ruckert C."/>
        </authorList>
    </citation>
    <scope>NUCLEOTIDE SEQUENCE</scope>
    <source>
        <strain evidence="5">JCM 17820</strain>
    </source>
</reference>